<keyword evidence="3" id="KW-1185">Reference proteome</keyword>
<dbReference type="EMBL" id="CAICTM010000103">
    <property type="protein sequence ID" value="CAB9501270.1"/>
    <property type="molecule type" value="Genomic_DNA"/>
</dbReference>
<feature type="transmembrane region" description="Helical" evidence="1">
    <location>
        <begin position="52"/>
        <end position="81"/>
    </location>
</feature>
<gene>
    <name evidence="2" type="ORF">SEMRO_104_G052730.1</name>
</gene>
<accession>A0A9N8DG80</accession>
<organism evidence="2 3">
    <name type="scientific">Seminavis robusta</name>
    <dbReference type="NCBI Taxonomy" id="568900"/>
    <lineage>
        <taxon>Eukaryota</taxon>
        <taxon>Sar</taxon>
        <taxon>Stramenopiles</taxon>
        <taxon>Ochrophyta</taxon>
        <taxon>Bacillariophyta</taxon>
        <taxon>Bacillariophyceae</taxon>
        <taxon>Bacillariophycidae</taxon>
        <taxon>Naviculales</taxon>
        <taxon>Naviculaceae</taxon>
        <taxon>Seminavis</taxon>
    </lineage>
</organism>
<keyword evidence="1" id="KW-1133">Transmembrane helix</keyword>
<dbReference type="Proteomes" id="UP001153069">
    <property type="component" value="Unassembled WGS sequence"/>
</dbReference>
<proteinExistence type="predicted"/>
<evidence type="ECO:0000256" key="1">
    <source>
        <dbReference type="SAM" id="Phobius"/>
    </source>
</evidence>
<keyword evidence="1" id="KW-0472">Membrane</keyword>
<keyword evidence="1" id="KW-0812">Transmembrane</keyword>
<protein>
    <submittedName>
        <fullName evidence="2">Uncharacterized protein</fullName>
    </submittedName>
</protein>
<name>A0A9N8DG80_9STRA</name>
<sequence>MYLEPHYPGIFFAVSSLLVSLFVGFPGITVLGLIPTGIALCGLKARHALKRWVWALGLAAGFVCACMNICGAVVFACTVVSDYASDATEYDVLYGCDSETHRLLTAVNGILWFMMVIFISHMKVEGSFHNAHSELPLSSADTIVTEVKLSEVY</sequence>
<reference evidence="2" key="1">
    <citation type="submission" date="2020-06" db="EMBL/GenBank/DDBJ databases">
        <authorList>
            <consortium name="Plant Systems Biology data submission"/>
        </authorList>
    </citation>
    <scope>NUCLEOTIDE SEQUENCE</scope>
    <source>
        <strain evidence="2">D6</strain>
    </source>
</reference>
<feature type="transmembrane region" description="Helical" evidence="1">
    <location>
        <begin position="12"/>
        <end position="40"/>
    </location>
</feature>
<evidence type="ECO:0000313" key="3">
    <source>
        <dbReference type="Proteomes" id="UP001153069"/>
    </source>
</evidence>
<evidence type="ECO:0000313" key="2">
    <source>
        <dbReference type="EMBL" id="CAB9501270.1"/>
    </source>
</evidence>
<dbReference type="AlphaFoldDB" id="A0A9N8DG80"/>
<feature type="transmembrane region" description="Helical" evidence="1">
    <location>
        <begin position="101"/>
        <end position="119"/>
    </location>
</feature>
<comment type="caution">
    <text evidence="2">The sequence shown here is derived from an EMBL/GenBank/DDBJ whole genome shotgun (WGS) entry which is preliminary data.</text>
</comment>